<dbReference type="InterPro" id="IPR025962">
    <property type="entry name" value="SdpI/YhfL"/>
</dbReference>
<feature type="transmembrane region" description="Helical" evidence="1">
    <location>
        <begin position="52"/>
        <end position="70"/>
    </location>
</feature>
<dbReference type="PANTHER" id="PTHR37810:SF5">
    <property type="entry name" value="IMMUNITY PROTEIN SDPI"/>
    <property type="match status" value="1"/>
</dbReference>
<dbReference type="EMBL" id="Y07622">
    <property type="protein sequence ID" value="CAA68901.1"/>
    <property type="molecule type" value="Genomic_DNA"/>
</dbReference>
<reference evidence="4" key="1">
    <citation type="submission" date="1996-08" db="EMBL/GenBank/DDBJ databases">
        <authorList>
            <person name="Collins M."/>
        </authorList>
    </citation>
    <scope>NUCLEOTIDE SEQUENCE</scope>
</reference>
<proteinExistence type="predicted"/>
<dbReference type="AlphaFoldDB" id="O33653"/>
<dbReference type="Pfam" id="PF13630">
    <property type="entry name" value="SdpI"/>
    <property type="match status" value="1"/>
</dbReference>
<dbReference type="STRING" id="1346.BMF34_07115"/>
<dbReference type="PANTHER" id="PTHR37810">
    <property type="entry name" value="IMMUNITY PROTEIN SDPI"/>
    <property type="match status" value="1"/>
</dbReference>
<sequence>MKIKKNVLLITSLIVLLPIVIGLLLWRQLPEQIATHFDFSGKPDGYSSKFEAVFFLPGVMLLTHLFCIWLTSKDPKSGGLGKMQHLIYWIVPVISIFAQSMVFLVASGFTKISVFNANLFLGLLFLVLGNYLPKVRQNYTVGIKLPWTLNDETNWNKTHRLAGKLWVVGGLALFIFGLFGIENGSIIFISLAVILVVPMIYSYRLFKNDN</sequence>
<reference evidence="3 6" key="3">
    <citation type="journal article" date="2014" name="Genome Announc.">
        <title>Complete Genome Sequence of a Virulent Strain, Streptococcus iniae ISET0901, Isolated from Diseased Tilapia.</title>
        <authorList>
            <person name="Pridgeon J.W."/>
            <person name="Zhang D."/>
            <person name="Zhang L."/>
        </authorList>
    </citation>
    <scope>NUCLEOTIDE SEQUENCE [LARGE SCALE GENOMIC DNA]</scope>
    <source>
        <strain evidence="3 6">ISET0901</strain>
    </source>
</reference>
<feature type="transmembrane region" description="Helical" evidence="1">
    <location>
        <begin position="86"/>
        <end position="106"/>
    </location>
</feature>
<feature type="transmembrane region" description="Helical" evidence="1">
    <location>
        <begin position="187"/>
        <end position="206"/>
    </location>
</feature>
<dbReference type="KEGG" id="siq:DQ08_07080"/>
<dbReference type="KEGG" id="siz:SI82_07190"/>
<evidence type="ECO:0000313" key="5">
    <source>
        <dbReference type="EMBL" id="RLU56036.1"/>
    </source>
</evidence>
<evidence type="ECO:0000313" key="4">
    <source>
        <dbReference type="EMBL" id="CAA68901.1"/>
    </source>
</evidence>
<accession>O33653</accession>
<keyword evidence="1" id="KW-1133">Transmembrane helix</keyword>
<name>O33653_STRIN</name>
<feature type="transmembrane region" description="Helical" evidence="1">
    <location>
        <begin position="7"/>
        <end position="26"/>
    </location>
</feature>
<keyword evidence="6" id="KW-1185">Reference proteome</keyword>
<dbReference type="GO" id="GO:0009636">
    <property type="term" value="P:response to toxic substance"/>
    <property type="evidence" value="ECO:0007669"/>
    <property type="project" value="TreeGrafter"/>
</dbReference>
<evidence type="ECO:0000313" key="3">
    <source>
        <dbReference type="EMBL" id="AHY16214.1"/>
    </source>
</evidence>
<evidence type="ECO:0000256" key="1">
    <source>
        <dbReference type="SAM" id="Phobius"/>
    </source>
</evidence>
<dbReference type="GeneID" id="35766698"/>
<dbReference type="RefSeq" id="WP_003101500.1">
    <property type="nucleotide sequence ID" value="NZ_CP010783.1"/>
</dbReference>
<dbReference type="Pfam" id="PF07853">
    <property type="entry name" value="DUF1648"/>
    <property type="match status" value="1"/>
</dbReference>
<feature type="transmembrane region" description="Helical" evidence="1">
    <location>
        <begin position="165"/>
        <end position="181"/>
    </location>
</feature>
<dbReference type="Proteomes" id="UP000269148">
    <property type="component" value="Unassembled WGS sequence"/>
</dbReference>
<dbReference type="OrthoDB" id="9808690at2"/>
<dbReference type="EMBL" id="CP007586">
    <property type="protein sequence ID" value="AHY16214.1"/>
    <property type="molecule type" value="Genomic_DNA"/>
</dbReference>
<dbReference type="EMBL" id="QLQD01000064">
    <property type="protein sequence ID" value="RLU56036.1"/>
    <property type="molecule type" value="Genomic_DNA"/>
</dbReference>
<keyword evidence="1" id="KW-0472">Membrane</keyword>
<organism evidence="4">
    <name type="scientific">Streptococcus iniae</name>
    <name type="common">Streptococcus shiloi</name>
    <dbReference type="NCBI Taxonomy" id="1346"/>
    <lineage>
        <taxon>Bacteria</taxon>
        <taxon>Bacillati</taxon>
        <taxon>Bacillota</taxon>
        <taxon>Bacilli</taxon>
        <taxon>Lactobacillales</taxon>
        <taxon>Streptococcaceae</taxon>
        <taxon>Streptococcus</taxon>
    </lineage>
</organism>
<evidence type="ECO:0000313" key="6">
    <source>
        <dbReference type="Proteomes" id="UP000025245"/>
    </source>
</evidence>
<reference evidence="4" key="2">
    <citation type="journal article" date="1999" name="Appl. Environ. Microbiol.">
        <title>Cloning and analysis of the L-lactate utilization genes from Streptococcus iniae.</title>
        <authorList>
            <person name="Gibello A."/>
            <person name="Collins M.D."/>
            <person name="Dominguez L."/>
            <person name="Fernandez-Garayzabal J.F."/>
            <person name="Richardson P.T."/>
        </authorList>
    </citation>
    <scope>NUCLEOTIDE SEQUENCE</scope>
</reference>
<feature type="domain" description="DUF1648" evidence="2">
    <location>
        <begin position="13"/>
        <end position="61"/>
    </location>
</feature>
<gene>
    <name evidence="4" type="primary">ORF1</name>
    <name evidence="5" type="ORF">DIY07_07270</name>
    <name evidence="3" type="ORF">DQ08_07080</name>
</gene>
<dbReference type="InterPro" id="IPR026272">
    <property type="entry name" value="SdpI"/>
</dbReference>
<reference evidence="5 7" key="4">
    <citation type="submission" date="2018-06" db="EMBL/GenBank/DDBJ databases">
        <title>Mutators as drivers of adaptation in pathogenic bacteria and a risk factor for host jumps and vaccine escape.</title>
        <authorList>
            <person name="Barnes A.C."/>
            <person name="Silayeva O."/>
        </authorList>
    </citation>
    <scope>NUCLEOTIDE SEQUENCE [LARGE SCALE GENOMIC DNA]</scope>
    <source>
        <strain evidence="5 7">QMA0445</strain>
    </source>
</reference>
<dbReference type="Proteomes" id="UP000025245">
    <property type="component" value="Chromosome"/>
</dbReference>
<evidence type="ECO:0000259" key="2">
    <source>
        <dbReference type="Pfam" id="PF07853"/>
    </source>
</evidence>
<dbReference type="KEGG" id="sio:DW64_07065"/>
<feature type="transmembrane region" description="Helical" evidence="1">
    <location>
        <begin position="112"/>
        <end position="132"/>
    </location>
</feature>
<keyword evidence="1" id="KW-0812">Transmembrane</keyword>
<dbReference type="PIRSF" id="PIRSF038959">
    <property type="entry name" value="SdpI"/>
    <property type="match status" value="1"/>
</dbReference>
<dbReference type="PATRIC" id="fig|1346.30.peg.1428"/>
<dbReference type="InterPro" id="IPR012867">
    <property type="entry name" value="DUF1648"/>
</dbReference>
<evidence type="ECO:0000313" key="7">
    <source>
        <dbReference type="Proteomes" id="UP000269148"/>
    </source>
</evidence>
<protein>
    <submittedName>
        <fullName evidence="5">DUF1648 domain-containing protein</fullName>
    </submittedName>
    <submittedName>
        <fullName evidence="3">Hemolysin expression modulating protein</fullName>
    </submittedName>
    <submittedName>
        <fullName evidence="4">ORF1 protein</fullName>
    </submittedName>
</protein>